<dbReference type="EMBL" id="RJVI01000002">
    <property type="protein sequence ID" value="ROR31967.1"/>
    <property type="molecule type" value="Genomic_DNA"/>
</dbReference>
<dbReference type="PANTHER" id="PTHR43687">
    <property type="entry name" value="ADENYLYLSULFATE REDUCTASE, BETA SUBUNIT"/>
    <property type="match status" value="1"/>
</dbReference>
<dbReference type="Proteomes" id="UP000276634">
    <property type="component" value="Unassembled WGS sequence"/>
</dbReference>
<dbReference type="PANTHER" id="PTHR43687:SF1">
    <property type="entry name" value="FERREDOXIN III"/>
    <property type="match status" value="1"/>
</dbReference>
<sequence length="393" mass="41947">MRMDDLAQAVQALDGSALVVDDEFCLNLRGRSEWCSACADVCPHEALALSLDEVALDGERCTGCGACVPACPAGALRLTGFSPARLLETVAGQETVRLHCRESRSRAGGVVIPCHAVLDARLVAAMAADGVAEVVLHGLEGCEGCARGDARAAVEQVHERLSAWFGPQAPKLRAADGAEEGAAQAGDVRARADQVRMSRRAFLRFAGARAADGALAAVPATWALAAEDEDERLDLDEPSPFFQGEVERQREAAYQAVLAPRLAGLPWVADLEAPPWRGRRIEAHCTACLSCGTRCPTGALRAEESDGERRIVYDAARCTDCALCERICPAKAIHPEPAPPAVVREGTVVLMARALVPCAHCETPYLPESEDGLCPTCRNERELDDEWMSWLGG</sequence>
<keyword evidence="1" id="KW-0004">4Fe-4S</keyword>
<dbReference type="AlphaFoldDB" id="A0A3N1Y3V9"/>
<organism evidence="6 7">
    <name type="scientific">Inmirania thermothiophila</name>
    <dbReference type="NCBI Taxonomy" id="1750597"/>
    <lineage>
        <taxon>Bacteria</taxon>
        <taxon>Pseudomonadati</taxon>
        <taxon>Pseudomonadota</taxon>
        <taxon>Gammaproteobacteria</taxon>
        <taxon>Chromatiales</taxon>
        <taxon>Ectothiorhodospiraceae</taxon>
        <taxon>Inmirania</taxon>
    </lineage>
</organism>
<keyword evidence="4" id="KW-0411">Iron-sulfur</keyword>
<dbReference type="GO" id="GO:0046872">
    <property type="term" value="F:metal ion binding"/>
    <property type="evidence" value="ECO:0007669"/>
    <property type="project" value="UniProtKB-KW"/>
</dbReference>
<dbReference type="InterPro" id="IPR017896">
    <property type="entry name" value="4Fe4S_Fe-S-bd"/>
</dbReference>
<accession>A0A3N1Y3V9</accession>
<dbReference type="OrthoDB" id="6117400at2"/>
<evidence type="ECO:0000256" key="1">
    <source>
        <dbReference type="ARBA" id="ARBA00022485"/>
    </source>
</evidence>
<dbReference type="InterPro" id="IPR017900">
    <property type="entry name" value="4Fe4S_Fe_S_CS"/>
</dbReference>
<keyword evidence="3" id="KW-0408">Iron</keyword>
<dbReference type="GO" id="GO:0051539">
    <property type="term" value="F:4 iron, 4 sulfur cluster binding"/>
    <property type="evidence" value="ECO:0007669"/>
    <property type="project" value="UniProtKB-KW"/>
</dbReference>
<feature type="domain" description="4Fe-4S ferredoxin-type" evidence="5">
    <location>
        <begin position="309"/>
        <end position="338"/>
    </location>
</feature>
<feature type="domain" description="4Fe-4S ferredoxin-type" evidence="5">
    <location>
        <begin position="276"/>
        <end position="305"/>
    </location>
</feature>
<dbReference type="PROSITE" id="PS00198">
    <property type="entry name" value="4FE4S_FER_1"/>
    <property type="match status" value="2"/>
</dbReference>
<dbReference type="PROSITE" id="PS51379">
    <property type="entry name" value="4FE4S_FER_2"/>
    <property type="match status" value="3"/>
</dbReference>
<dbReference type="SUPFAM" id="SSF54862">
    <property type="entry name" value="4Fe-4S ferredoxins"/>
    <property type="match status" value="2"/>
</dbReference>
<dbReference type="InterPro" id="IPR050572">
    <property type="entry name" value="Fe-S_Ferredoxin"/>
</dbReference>
<proteinExistence type="predicted"/>
<comment type="caution">
    <text evidence="6">The sequence shown here is derived from an EMBL/GenBank/DDBJ whole genome shotgun (WGS) entry which is preliminary data.</text>
</comment>
<keyword evidence="2" id="KW-0479">Metal-binding</keyword>
<protein>
    <submittedName>
        <fullName evidence="6">4Fe-4S dicluster protein</fullName>
    </submittedName>
</protein>
<evidence type="ECO:0000256" key="4">
    <source>
        <dbReference type="ARBA" id="ARBA00023014"/>
    </source>
</evidence>
<dbReference type="Pfam" id="PF00037">
    <property type="entry name" value="Fer4"/>
    <property type="match status" value="1"/>
</dbReference>
<dbReference type="Pfam" id="PF12838">
    <property type="entry name" value="Fer4_7"/>
    <property type="match status" value="1"/>
</dbReference>
<reference evidence="6 7" key="1">
    <citation type="submission" date="2018-11" db="EMBL/GenBank/DDBJ databases">
        <title>Genomic Encyclopedia of Type Strains, Phase IV (KMG-IV): sequencing the most valuable type-strain genomes for metagenomic binning, comparative biology and taxonomic classification.</title>
        <authorList>
            <person name="Goeker M."/>
        </authorList>
    </citation>
    <scope>NUCLEOTIDE SEQUENCE [LARGE SCALE GENOMIC DNA]</scope>
    <source>
        <strain evidence="6 7">DSM 100275</strain>
    </source>
</reference>
<evidence type="ECO:0000259" key="5">
    <source>
        <dbReference type="PROSITE" id="PS51379"/>
    </source>
</evidence>
<evidence type="ECO:0000256" key="2">
    <source>
        <dbReference type="ARBA" id="ARBA00022723"/>
    </source>
</evidence>
<evidence type="ECO:0000313" key="6">
    <source>
        <dbReference type="EMBL" id="ROR31967.1"/>
    </source>
</evidence>
<evidence type="ECO:0000313" key="7">
    <source>
        <dbReference type="Proteomes" id="UP000276634"/>
    </source>
</evidence>
<gene>
    <name evidence="6" type="ORF">EDC57_1149</name>
</gene>
<dbReference type="Gene3D" id="3.30.70.20">
    <property type="match status" value="2"/>
</dbReference>
<feature type="domain" description="4Fe-4S ferredoxin-type" evidence="5">
    <location>
        <begin position="52"/>
        <end position="81"/>
    </location>
</feature>
<evidence type="ECO:0000256" key="3">
    <source>
        <dbReference type="ARBA" id="ARBA00023004"/>
    </source>
</evidence>
<name>A0A3N1Y3V9_9GAMM</name>
<keyword evidence="7" id="KW-1185">Reference proteome</keyword>